<keyword evidence="6" id="KW-1185">Reference proteome</keyword>
<keyword evidence="2" id="KW-0808">Transferase</keyword>
<gene>
    <name evidence="5" type="ORF">GCM10022223_05840</name>
</gene>
<dbReference type="RefSeq" id="WP_231484110.1">
    <property type="nucleotide sequence ID" value="NZ_BAAAZO010000001.1"/>
</dbReference>
<organism evidence="5 6">
    <name type="scientific">Kineosporia mesophila</name>
    <dbReference type="NCBI Taxonomy" id="566012"/>
    <lineage>
        <taxon>Bacteria</taxon>
        <taxon>Bacillati</taxon>
        <taxon>Actinomycetota</taxon>
        <taxon>Actinomycetes</taxon>
        <taxon>Kineosporiales</taxon>
        <taxon>Kineosporiaceae</taxon>
        <taxon>Kineosporia</taxon>
    </lineage>
</organism>
<name>A0ABP6Z1J1_9ACTN</name>
<reference evidence="6" key="1">
    <citation type="journal article" date="2019" name="Int. J. Syst. Evol. Microbiol.">
        <title>The Global Catalogue of Microorganisms (GCM) 10K type strain sequencing project: providing services to taxonomists for standard genome sequencing and annotation.</title>
        <authorList>
            <consortium name="The Broad Institute Genomics Platform"/>
            <consortium name="The Broad Institute Genome Sequencing Center for Infectious Disease"/>
            <person name="Wu L."/>
            <person name="Ma J."/>
        </authorList>
    </citation>
    <scope>NUCLEOTIDE SEQUENCE [LARGE SCALE GENOMIC DNA]</scope>
    <source>
        <strain evidence="6">JCM 16902</strain>
    </source>
</reference>
<accession>A0ABP6Z1J1</accession>
<comment type="caution">
    <text evidence="5">The sequence shown here is derived from an EMBL/GenBank/DDBJ whole genome shotgun (WGS) entry which is preliminary data.</text>
</comment>
<dbReference type="InterPro" id="IPR001296">
    <property type="entry name" value="Glyco_trans_1"/>
</dbReference>
<evidence type="ECO:0000313" key="5">
    <source>
        <dbReference type="EMBL" id="GAA3593747.1"/>
    </source>
</evidence>
<evidence type="ECO:0000259" key="4">
    <source>
        <dbReference type="Pfam" id="PF13579"/>
    </source>
</evidence>
<feature type="domain" description="Glycosyltransferase subfamily 4-like N-terminal" evidence="4">
    <location>
        <begin position="25"/>
        <end position="187"/>
    </location>
</feature>
<evidence type="ECO:0000259" key="3">
    <source>
        <dbReference type="Pfam" id="PF00534"/>
    </source>
</evidence>
<dbReference type="EMBL" id="BAAAZO010000001">
    <property type="protein sequence ID" value="GAA3593747.1"/>
    <property type="molecule type" value="Genomic_DNA"/>
</dbReference>
<dbReference type="Proteomes" id="UP001501074">
    <property type="component" value="Unassembled WGS sequence"/>
</dbReference>
<evidence type="ECO:0000256" key="2">
    <source>
        <dbReference type="ARBA" id="ARBA00022679"/>
    </source>
</evidence>
<dbReference type="Gene3D" id="3.40.50.2000">
    <property type="entry name" value="Glycogen Phosphorylase B"/>
    <property type="match status" value="2"/>
</dbReference>
<protein>
    <submittedName>
        <fullName evidence="5">Glycosyltransferase</fullName>
    </submittedName>
</protein>
<proteinExistence type="predicted"/>
<evidence type="ECO:0000313" key="6">
    <source>
        <dbReference type="Proteomes" id="UP001501074"/>
    </source>
</evidence>
<dbReference type="PANTHER" id="PTHR12526:SF637">
    <property type="entry name" value="GLYCOSYLTRANSFERASE EPSF-RELATED"/>
    <property type="match status" value="1"/>
</dbReference>
<dbReference type="SUPFAM" id="SSF53756">
    <property type="entry name" value="UDP-Glycosyltransferase/glycogen phosphorylase"/>
    <property type="match status" value="1"/>
</dbReference>
<dbReference type="Pfam" id="PF00534">
    <property type="entry name" value="Glycos_transf_1"/>
    <property type="match status" value="1"/>
</dbReference>
<feature type="domain" description="Glycosyl transferase family 1" evidence="3">
    <location>
        <begin position="195"/>
        <end position="356"/>
    </location>
</feature>
<dbReference type="InterPro" id="IPR028098">
    <property type="entry name" value="Glyco_trans_4-like_N"/>
</dbReference>
<sequence length="386" mass="41984">MANPATPDMRILHVVTLVDDRSSYGGPLTVAVNQCAELRRRGHDARIVAGWRGDGVTPESIEGVPAHLFPVHNAIPGMRFSGLVSPAMVRWLLRNGRDFDVAHLHLARDLVPLLAALVLMRFKVPYTTQTHGMITPDARIQARTIDRLLTLPVLKRATSRFVLTDLEMKALKALLGNQSVTVQLPNGIALSEHRPRPTERLNVLFMARLHPRKRVMDFAEAARALLAQGIDARFSIIGPDDGELERLLTFIRSNPEVEGSLVYEGALSHAEAVKRLSEASVFALPSVDEPFPMTLLEALAAGVPSICTVSCGVADLLATDDAALVIEPGADQLTAALGLLLSDPRRRAEMAETARHTATKRFSMQTVGTQLLESYELRTEGLASGG</sequence>
<dbReference type="PANTHER" id="PTHR12526">
    <property type="entry name" value="GLYCOSYLTRANSFERASE"/>
    <property type="match status" value="1"/>
</dbReference>
<dbReference type="Pfam" id="PF13579">
    <property type="entry name" value="Glyco_trans_4_4"/>
    <property type="match status" value="1"/>
</dbReference>
<keyword evidence="1" id="KW-0328">Glycosyltransferase</keyword>
<evidence type="ECO:0000256" key="1">
    <source>
        <dbReference type="ARBA" id="ARBA00022676"/>
    </source>
</evidence>